<dbReference type="GO" id="GO:0006508">
    <property type="term" value="P:proteolysis"/>
    <property type="evidence" value="ECO:0007669"/>
    <property type="project" value="InterPro"/>
</dbReference>
<dbReference type="RefSeq" id="WP_004521134.1">
    <property type="nucleotide sequence ID" value="NZ_ACEO02000025.1"/>
</dbReference>
<dbReference type="AlphaFoldDB" id="A0A9W5MY86"/>
<reference evidence="4 5" key="1">
    <citation type="submission" date="2010-01" db="EMBL/GenBank/DDBJ databases">
        <authorList>
            <person name="Weinstock G."/>
            <person name="Sodergren E."/>
            <person name="Clifton S."/>
            <person name="Fulton L."/>
            <person name="Fulton B."/>
            <person name="Courtney L."/>
            <person name="Fronick C."/>
            <person name="Harrison M."/>
            <person name="Strong C."/>
            <person name="Farmer C."/>
            <person name="Delahaunty K."/>
            <person name="Markovic C."/>
            <person name="Hall O."/>
            <person name="Minx P."/>
            <person name="Tomlinson C."/>
            <person name="Mitreva M."/>
            <person name="Nelson J."/>
            <person name="Hou S."/>
            <person name="Wollam A."/>
            <person name="Pepin K.H."/>
            <person name="Johnson M."/>
            <person name="Bhonagiri V."/>
            <person name="Nash W.E."/>
            <person name="Warren W."/>
            <person name="Chinwalla A."/>
            <person name="Mardis E.R."/>
            <person name="Wilson R.K."/>
        </authorList>
    </citation>
    <scope>NUCLEOTIDE SEQUENCE [LARGE SCALE GENOMIC DNA]</scope>
    <source>
        <strain evidence="4 5">NJ9703</strain>
    </source>
</reference>
<dbReference type="PANTHER" id="PTHR30023">
    <property type="entry name" value="D-ALANYL-D-ALANINE CARBOXYPEPTIDASE"/>
    <property type="match status" value="1"/>
</dbReference>
<comment type="similarity">
    <text evidence="1">Belongs to the peptidase S13 family.</text>
</comment>
<evidence type="ECO:0000256" key="3">
    <source>
        <dbReference type="SAM" id="SignalP"/>
    </source>
</evidence>
<dbReference type="EC" id="3.4.16.4" evidence="4"/>
<dbReference type="NCBIfam" id="TIGR00666">
    <property type="entry name" value="PBP4"/>
    <property type="match status" value="1"/>
</dbReference>
<dbReference type="Proteomes" id="UP000004621">
    <property type="component" value="Unassembled WGS sequence"/>
</dbReference>
<sequence length="470" mass="52364">MKLKSILSIGLMMAVCPSWALDFGRIPENEISVYVQELDSGKVIAEHRADELRNPASTMKLVTAFTAFRMLGGDYRWKTEFKTNGTIKGDTLKGNVYWVGSGDPVFDQHDLVQMQQQMRDKGIRHIDGHLILDRSLWGDVKNPDDFASDSAESFMTPPDPNMLAYKTVELSAEKEADGRLVIRTNPPLPNLNIQNKLTLEDKEGKCSVLKNHMKTSYKNNTLTVLGKLPESCLGKELYLNMYSMKEFVGKSFVNQWRQQDGTVSDGLTTGVAPHDAHVLASHLSKPLTDILTDMNKHSNNLIARSVFLKFAGHMSDYKQAQAKAASIVKSELAVAGINTEGLVLENGSGLSRVERLNARMMAQMLEKAYFSPFKNEFISTLPIAGKDGTLKTRLKQPGENLRLKTGTLKDVRALAGYWLGEKPLLVVVIINSQKSTDYLRDLDKLVSKIVQPGGEHWIDAKASCMIRYQA</sequence>
<feature type="signal peptide" evidence="3">
    <location>
        <begin position="1"/>
        <end position="20"/>
    </location>
</feature>
<keyword evidence="3" id="KW-0732">Signal</keyword>
<protein>
    <submittedName>
        <fullName evidence="4">D-alanyl-D-alanine carboxypeptidase/D-alanyl-D-alanine-endopeptidase</fullName>
        <ecNumber evidence="4">3.4.16.4</ecNumber>
    </submittedName>
</protein>
<keyword evidence="4" id="KW-0121">Carboxypeptidase</keyword>
<dbReference type="GO" id="GO:0009002">
    <property type="term" value="F:serine-type D-Ala-D-Ala carboxypeptidase activity"/>
    <property type="evidence" value="ECO:0007669"/>
    <property type="project" value="UniProtKB-EC"/>
</dbReference>
<dbReference type="Pfam" id="PF02113">
    <property type="entry name" value="Peptidase_S13"/>
    <property type="match status" value="1"/>
</dbReference>
<dbReference type="InterPro" id="IPR012338">
    <property type="entry name" value="Beta-lactam/transpept-like"/>
</dbReference>
<dbReference type="GO" id="GO:0000270">
    <property type="term" value="P:peptidoglycan metabolic process"/>
    <property type="evidence" value="ECO:0007669"/>
    <property type="project" value="TreeGrafter"/>
</dbReference>
<dbReference type="InterPro" id="IPR000667">
    <property type="entry name" value="Peptidase_S13"/>
</dbReference>
<evidence type="ECO:0000313" key="5">
    <source>
        <dbReference type="Proteomes" id="UP000004621"/>
    </source>
</evidence>
<feature type="chain" id="PRO_5040896487" evidence="3">
    <location>
        <begin position="21"/>
        <end position="470"/>
    </location>
</feature>
<comment type="caution">
    <text evidence="4">The sequence shown here is derived from an EMBL/GenBank/DDBJ whole genome shotgun (WGS) entry which is preliminary data.</text>
</comment>
<dbReference type="PANTHER" id="PTHR30023:SF0">
    <property type="entry name" value="PENICILLIN-SENSITIVE CARBOXYPEPTIDASE A"/>
    <property type="match status" value="1"/>
</dbReference>
<evidence type="ECO:0000256" key="2">
    <source>
        <dbReference type="ARBA" id="ARBA00022801"/>
    </source>
</evidence>
<dbReference type="Gene3D" id="3.50.80.20">
    <property type="entry name" value="D-Ala-D-Ala carboxypeptidase C, peptidase S13"/>
    <property type="match status" value="1"/>
</dbReference>
<keyword evidence="2 4" id="KW-0378">Hydrolase</keyword>
<dbReference type="EMBL" id="ACEO02000025">
    <property type="protein sequence ID" value="EFC50929.1"/>
    <property type="molecule type" value="Genomic_DNA"/>
</dbReference>
<evidence type="ECO:0000256" key="1">
    <source>
        <dbReference type="ARBA" id="ARBA00006096"/>
    </source>
</evidence>
<name>A0A9W5MY86_NEISU</name>
<accession>A0A9W5MY86</accession>
<keyword evidence="4" id="KW-0645">Protease</keyword>
<proteinExistence type="inferred from homology"/>
<dbReference type="Gene3D" id="3.40.710.10">
    <property type="entry name" value="DD-peptidase/beta-lactamase superfamily"/>
    <property type="match status" value="2"/>
</dbReference>
<organism evidence="4 5">
    <name type="scientific">Neisseria subflava NJ9703</name>
    <dbReference type="NCBI Taxonomy" id="546268"/>
    <lineage>
        <taxon>Bacteria</taxon>
        <taxon>Pseudomonadati</taxon>
        <taxon>Pseudomonadota</taxon>
        <taxon>Betaproteobacteria</taxon>
        <taxon>Neisseriales</taxon>
        <taxon>Neisseriaceae</taxon>
        <taxon>Neisseria</taxon>
    </lineage>
</organism>
<gene>
    <name evidence="4" type="primary">dacB</name>
    <name evidence="4" type="ORF">NEISUBOT_05646</name>
</gene>
<dbReference type="SUPFAM" id="SSF56601">
    <property type="entry name" value="beta-lactamase/transpeptidase-like"/>
    <property type="match status" value="1"/>
</dbReference>
<dbReference type="PRINTS" id="PR00922">
    <property type="entry name" value="DADACBPTASE3"/>
</dbReference>
<evidence type="ECO:0000313" key="4">
    <source>
        <dbReference type="EMBL" id="EFC50929.1"/>
    </source>
</evidence>